<feature type="domain" description="G-protein coupled receptors family 3 profile" evidence="6">
    <location>
        <begin position="1"/>
        <end position="205"/>
    </location>
</feature>
<dbReference type="EMBL" id="MCFH01000034">
    <property type="protein sequence ID" value="ORX46592.1"/>
    <property type="molecule type" value="Genomic_DNA"/>
</dbReference>
<sequence>MILIGIILNYFHVILRTIKRSHIICLLLDFTKQIGFSLIFGTVLVKTLIIYFAIRSRINKVKIGINTMYFIIVLIITLHFILIAIRELFNGYGVIDHLTNDKQKYQKCHSSDIMIICKIFNTIILIISYYLTYSIRFLKKEFKESLTLTVYSYVLIEVLFSINDTQSNSLIMDDIFNTIGSLIYSLITLYNIFYTKFHTIYERNQIENDLIRKSEIRRSYYIQKNFDVYSQY</sequence>
<comment type="caution">
    <text evidence="7">The sequence shown here is derived from an EMBL/GenBank/DDBJ whole genome shotgun (WGS) entry which is preliminary data.</text>
</comment>
<evidence type="ECO:0000256" key="3">
    <source>
        <dbReference type="ARBA" id="ARBA00022989"/>
    </source>
</evidence>
<keyword evidence="8" id="KW-1185">Reference proteome</keyword>
<proteinExistence type="predicted"/>
<feature type="transmembrane region" description="Helical" evidence="5">
    <location>
        <begin position="113"/>
        <end position="133"/>
    </location>
</feature>
<dbReference type="Pfam" id="PF00003">
    <property type="entry name" value="7tm_3"/>
    <property type="match status" value="1"/>
</dbReference>
<dbReference type="PROSITE" id="PS50259">
    <property type="entry name" value="G_PROTEIN_RECEP_F3_4"/>
    <property type="match status" value="1"/>
</dbReference>
<evidence type="ECO:0000256" key="4">
    <source>
        <dbReference type="ARBA" id="ARBA00023136"/>
    </source>
</evidence>
<evidence type="ECO:0000256" key="5">
    <source>
        <dbReference type="SAM" id="Phobius"/>
    </source>
</evidence>
<dbReference type="Proteomes" id="UP000193719">
    <property type="component" value="Unassembled WGS sequence"/>
</dbReference>
<accession>A0A1Y1V3P8</accession>
<dbReference type="OrthoDB" id="2159879at2759"/>
<keyword evidence="4 5" id="KW-0472">Membrane</keyword>
<comment type="subcellular location">
    <subcellularLocation>
        <location evidence="1">Membrane</location>
        <topology evidence="1">Multi-pass membrane protein</topology>
    </subcellularLocation>
</comment>
<evidence type="ECO:0000256" key="1">
    <source>
        <dbReference type="ARBA" id="ARBA00004141"/>
    </source>
</evidence>
<gene>
    <name evidence="7" type="ORF">BCR36DRAFT_372054</name>
</gene>
<feature type="transmembrane region" description="Helical" evidence="5">
    <location>
        <begin position="145"/>
        <end position="163"/>
    </location>
</feature>
<dbReference type="GO" id="GO:0016020">
    <property type="term" value="C:membrane"/>
    <property type="evidence" value="ECO:0007669"/>
    <property type="project" value="UniProtKB-SubCell"/>
</dbReference>
<dbReference type="InterPro" id="IPR017978">
    <property type="entry name" value="GPCR_3_C"/>
</dbReference>
<feature type="transmembrane region" description="Helical" evidence="5">
    <location>
        <begin position="34"/>
        <end position="54"/>
    </location>
</feature>
<keyword evidence="3 5" id="KW-1133">Transmembrane helix</keyword>
<reference evidence="7 8" key="2">
    <citation type="submission" date="2016-08" db="EMBL/GenBank/DDBJ databases">
        <title>Pervasive Adenine N6-methylation of Active Genes in Fungi.</title>
        <authorList>
            <consortium name="DOE Joint Genome Institute"/>
            <person name="Mondo S.J."/>
            <person name="Dannebaum R.O."/>
            <person name="Kuo R.C."/>
            <person name="Labutti K."/>
            <person name="Haridas S."/>
            <person name="Kuo A."/>
            <person name="Salamov A."/>
            <person name="Ahrendt S.R."/>
            <person name="Lipzen A."/>
            <person name="Sullivan W."/>
            <person name="Andreopoulos W.B."/>
            <person name="Clum A."/>
            <person name="Lindquist E."/>
            <person name="Daum C."/>
            <person name="Ramamoorthy G.K."/>
            <person name="Gryganskyi A."/>
            <person name="Culley D."/>
            <person name="Magnuson J.K."/>
            <person name="James T.Y."/>
            <person name="O'Malley M.A."/>
            <person name="Stajich J.E."/>
            <person name="Spatafora J.W."/>
            <person name="Visel A."/>
            <person name="Grigoriev I.V."/>
        </authorList>
    </citation>
    <scope>NUCLEOTIDE SEQUENCE [LARGE SCALE GENOMIC DNA]</scope>
    <source>
        <strain evidence="8">finn</strain>
    </source>
</reference>
<keyword evidence="2 5" id="KW-0812">Transmembrane</keyword>
<dbReference type="GO" id="GO:0004930">
    <property type="term" value="F:G protein-coupled receptor activity"/>
    <property type="evidence" value="ECO:0007669"/>
    <property type="project" value="InterPro"/>
</dbReference>
<name>A0A1Y1V3P8_9FUNG</name>
<evidence type="ECO:0000259" key="6">
    <source>
        <dbReference type="PROSITE" id="PS50259"/>
    </source>
</evidence>
<reference evidence="7 8" key="1">
    <citation type="submission" date="2016-08" db="EMBL/GenBank/DDBJ databases">
        <title>Genomes of anaerobic fungi encode conserved fungal cellulosomes for biomass hydrolysis.</title>
        <authorList>
            <consortium name="DOE Joint Genome Institute"/>
            <person name="Haitjema C.H."/>
            <person name="Gilmore S.P."/>
            <person name="Henske J.K."/>
            <person name="Solomon K.V."/>
            <person name="De Groot R."/>
            <person name="Kuo A."/>
            <person name="Mondo S.J."/>
            <person name="Salamov A.A."/>
            <person name="Labutti K."/>
            <person name="Zhao Z."/>
            <person name="Chiniquy J."/>
            <person name="Barry K."/>
            <person name="Brewer H.M."/>
            <person name="Purvine S.O."/>
            <person name="Wright A.T."/>
            <person name="Boxma B."/>
            <person name="Van Alen T."/>
            <person name="Hackstein J.H."/>
            <person name="Baker S.E."/>
            <person name="Grigoriev I.V."/>
            <person name="O'Malley M.A."/>
        </authorList>
    </citation>
    <scope>NUCLEOTIDE SEQUENCE [LARGE SCALE GENOMIC DNA]</scope>
    <source>
        <strain evidence="8">finn</strain>
    </source>
</reference>
<protein>
    <recommendedName>
        <fullName evidence="6">G-protein coupled receptors family 3 profile domain-containing protein</fullName>
    </recommendedName>
</protein>
<feature type="transmembrane region" description="Helical" evidence="5">
    <location>
        <begin position="175"/>
        <end position="193"/>
    </location>
</feature>
<evidence type="ECO:0000256" key="2">
    <source>
        <dbReference type="ARBA" id="ARBA00022692"/>
    </source>
</evidence>
<dbReference type="AlphaFoldDB" id="A0A1Y1V3P8"/>
<evidence type="ECO:0000313" key="8">
    <source>
        <dbReference type="Proteomes" id="UP000193719"/>
    </source>
</evidence>
<feature type="transmembrane region" description="Helical" evidence="5">
    <location>
        <begin position="66"/>
        <end position="85"/>
    </location>
</feature>
<evidence type="ECO:0000313" key="7">
    <source>
        <dbReference type="EMBL" id="ORX46592.1"/>
    </source>
</evidence>
<organism evidence="7 8">
    <name type="scientific">Piromyces finnis</name>
    <dbReference type="NCBI Taxonomy" id="1754191"/>
    <lineage>
        <taxon>Eukaryota</taxon>
        <taxon>Fungi</taxon>
        <taxon>Fungi incertae sedis</taxon>
        <taxon>Chytridiomycota</taxon>
        <taxon>Chytridiomycota incertae sedis</taxon>
        <taxon>Neocallimastigomycetes</taxon>
        <taxon>Neocallimastigales</taxon>
        <taxon>Neocallimastigaceae</taxon>
        <taxon>Piromyces</taxon>
    </lineage>
</organism>